<proteinExistence type="inferred from homology"/>
<dbReference type="GO" id="GO:0006281">
    <property type="term" value="P:DNA repair"/>
    <property type="evidence" value="ECO:0007669"/>
    <property type="project" value="UniProtKB-UniRule"/>
</dbReference>
<evidence type="ECO:0000256" key="2">
    <source>
        <dbReference type="ARBA" id="ARBA00004574"/>
    </source>
</evidence>
<dbReference type="InterPro" id="IPR027786">
    <property type="entry name" value="Nse4/EID"/>
</dbReference>
<dbReference type="InParanoid" id="A0A672H7J9"/>
<evidence type="ECO:0000259" key="13">
    <source>
        <dbReference type="Pfam" id="PF15412"/>
    </source>
</evidence>
<evidence type="ECO:0000313" key="15">
    <source>
        <dbReference type="Proteomes" id="UP000472267"/>
    </source>
</evidence>
<keyword evidence="10" id="KW-0175">Coiled coil</keyword>
<dbReference type="AlphaFoldDB" id="A0A672H7J9"/>
<evidence type="ECO:0000256" key="5">
    <source>
        <dbReference type="ARBA" id="ARBA00022895"/>
    </source>
</evidence>
<evidence type="ECO:0000256" key="7">
    <source>
        <dbReference type="ARBA" id="ARBA00023204"/>
    </source>
</evidence>
<accession>A0A672H7J9</accession>
<evidence type="ECO:0000256" key="4">
    <source>
        <dbReference type="ARBA" id="ARBA00022763"/>
    </source>
</evidence>
<comment type="subunit">
    <text evidence="9">Component of the SMC5-SMC6 complex.</text>
</comment>
<dbReference type="OrthoDB" id="361242at2759"/>
<dbReference type="InterPro" id="IPR014854">
    <property type="entry name" value="Nse4_C"/>
</dbReference>
<dbReference type="GeneID" id="115399458"/>
<evidence type="ECO:0000256" key="8">
    <source>
        <dbReference type="ARBA" id="ARBA00023242"/>
    </source>
</evidence>
<feature type="coiled-coil region" evidence="10">
    <location>
        <begin position="78"/>
        <end position="105"/>
    </location>
</feature>
<comment type="similarity">
    <text evidence="3 9">Belongs to the NSE4 family.</text>
</comment>
<keyword evidence="6 9" id="KW-0233">DNA recombination</keyword>
<dbReference type="GO" id="GO:0006310">
    <property type="term" value="P:DNA recombination"/>
    <property type="evidence" value="ECO:0007669"/>
    <property type="project" value="UniProtKB-UniRule"/>
</dbReference>
<evidence type="ECO:0000256" key="9">
    <source>
        <dbReference type="RuleBase" id="RU365071"/>
    </source>
</evidence>
<feature type="compositionally biased region" description="Basic and acidic residues" evidence="11">
    <location>
        <begin position="1"/>
        <end position="11"/>
    </location>
</feature>
<dbReference type="PANTHER" id="PTHR16140">
    <property type="entry name" value="NON-STRUCTURAL MAINTENANCE OF CHROMOSOMES ELEMENT 4"/>
    <property type="match status" value="1"/>
</dbReference>
<dbReference type="PANTHER" id="PTHR16140:SF0">
    <property type="entry name" value="NON-STRUCTURAL MAINTENANCE OF CHROMOSOMES ELEMENT 4"/>
    <property type="match status" value="1"/>
</dbReference>
<feature type="domain" description="Non-structural maintenance of chromosome element 4 C-terminal" evidence="12">
    <location>
        <begin position="257"/>
        <end position="342"/>
    </location>
</feature>
<dbReference type="RefSeq" id="XP_029962706.1">
    <property type="nucleotide sequence ID" value="XM_030106846.1"/>
</dbReference>
<dbReference type="GO" id="GO:0030915">
    <property type="term" value="C:Smc5-Smc6 complex"/>
    <property type="evidence" value="ECO:0007669"/>
    <property type="project" value="UniProtKB-UniRule"/>
</dbReference>
<dbReference type="GO" id="GO:0000781">
    <property type="term" value="C:chromosome, telomeric region"/>
    <property type="evidence" value="ECO:0007669"/>
    <property type="project" value="UniProtKB-SubCell"/>
</dbReference>
<dbReference type="Pfam" id="PF15412">
    <property type="entry name" value="Nse4-Nse3_bdg"/>
    <property type="match status" value="1"/>
</dbReference>
<evidence type="ECO:0000313" key="14">
    <source>
        <dbReference type="Ensembl" id="ENSSFAP00005025042.1"/>
    </source>
</evidence>
<reference evidence="14" key="1">
    <citation type="submission" date="2019-06" db="EMBL/GenBank/DDBJ databases">
        <authorList>
            <consortium name="Wellcome Sanger Institute Data Sharing"/>
        </authorList>
    </citation>
    <scope>NUCLEOTIDE SEQUENCE [LARGE SCALE GENOMIC DNA]</scope>
</reference>
<keyword evidence="5" id="KW-0158">Chromosome</keyword>
<keyword evidence="15" id="KW-1185">Reference proteome</keyword>
<dbReference type="InterPro" id="IPR029225">
    <property type="entry name" value="Nse4_Nse3-bd"/>
</dbReference>
<keyword evidence="4 9" id="KW-0227">DNA damage</keyword>
<evidence type="ECO:0000256" key="1">
    <source>
        <dbReference type="ARBA" id="ARBA00004123"/>
    </source>
</evidence>
<comment type="function">
    <text evidence="9">Component of the SMC5-SMC6 complex, that promotes sister chromatid alignment after DNA damage and facilitates double-stranded DNA breaks (DSBs) repair via homologous recombination between sister chromatids.</text>
</comment>
<evidence type="ECO:0000256" key="11">
    <source>
        <dbReference type="SAM" id="MobiDB-lite"/>
    </source>
</evidence>
<evidence type="ECO:0000256" key="3">
    <source>
        <dbReference type="ARBA" id="ARBA00008997"/>
    </source>
</evidence>
<feature type="region of interest" description="Disordered" evidence="11">
    <location>
        <begin position="195"/>
        <end position="215"/>
    </location>
</feature>
<dbReference type="Pfam" id="PF08743">
    <property type="entry name" value="Nse4_C"/>
    <property type="match status" value="1"/>
</dbReference>
<reference evidence="14" key="3">
    <citation type="submission" date="2025-09" db="UniProtKB">
        <authorList>
            <consortium name="Ensembl"/>
        </authorList>
    </citation>
    <scope>IDENTIFICATION</scope>
</reference>
<feature type="region of interest" description="Disordered" evidence="11">
    <location>
        <begin position="1"/>
        <end position="55"/>
    </location>
</feature>
<keyword evidence="8 9" id="KW-0539">Nucleus</keyword>
<feature type="compositionally biased region" description="Basic and acidic residues" evidence="11">
    <location>
        <begin position="20"/>
        <end position="38"/>
    </location>
</feature>
<feature type="domain" description="Nse4/EID protein Nse3/MAGE-binding" evidence="13">
    <location>
        <begin position="104"/>
        <end position="155"/>
    </location>
</feature>
<evidence type="ECO:0000259" key="12">
    <source>
        <dbReference type="Pfam" id="PF08743"/>
    </source>
</evidence>
<dbReference type="Ensembl" id="ENSSFAT00005026051.1">
    <property type="protein sequence ID" value="ENSSFAP00005025042.1"/>
    <property type="gene ID" value="ENSSFAG00005012892.1"/>
</dbReference>
<dbReference type="GO" id="GO:0005634">
    <property type="term" value="C:nucleus"/>
    <property type="evidence" value="ECO:0007669"/>
    <property type="project" value="UniProtKB-SubCell"/>
</dbReference>
<dbReference type="RefSeq" id="XP_029962707.1">
    <property type="nucleotide sequence ID" value="XM_030106847.1"/>
</dbReference>
<dbReference type="OMA" id="FMGINRT"/>
<protein>
    <recommendedName>
        <fullName evidence="9">Non-structural maintenance of chromosomes element 4</fullName>
    </recommendedName>
</protein>
<gene>
    <name evidence="14" type="primary">nsmce4a</name>
</gene>
<name>A0A672H7J9_SALFA</name>
<dbReference type="Proteomes" id="UP000472267">
    <property type="component" value="Chromosome 13"/>
</dbReference>
<reference evidence="14" key="2">
    <citation type="submission" date="2025-08" db="UniProtKB">
        <authorList>
            <consortium name="Ensembl"/>
        </authorList>
    </citation>
    <scope>IDENTIFICATION</scope>
</reference>
<dbReference type="CTD" id="54780"/>
<comment type="subcellular location">
    <subcellularLocation>
        <location evidence="2">Chromosome</location>
        <location evidence="2">Telomere</location>
    </subcellularLocation>
    <subcellularLocation>
        <location evidence="1 9">Nucleus</location>
    </subcellularLocation>
</comment>
<organism evidence="14 15">
    <name type="scientific">Salarias fasciatus</name>
    <name type="common">Jewelled blenny</name>
    <name type="synonym">Blennius fasciatus</name>
    <dbReference type="NCBI Taxonomy" id="181472"/>
    <lineage>
        <taxon>Eukaryota</taxon>
        <taxon>Metazoa</taxon>
        <taxon>Chordata</taxon>
        <taxon>Craniata</taxon>
        <taxon>Vertebrata</taxon>
        <taxon>Euteleostomi</taxon>
        <taxon>Actinopterygii</taxon>
        <taxon>Neopterygii</taxon>
        <taxon>Teleostei</taxon>
        <taxon>Neoteleostei</taxon>
        <taxon>Acanthomorphata</taxon>
        <taxon>Ovalentaria</taxon>
        <taxon>Blenniimorphae</taxon>
        <taxon>Blenniiformes</taxon>
        <taxon>Blennioidei</taxon>
        <taxon>Blenniidae</taxon>
        <taxon>Salariinae</taxon>
        <taxon>Salarias</taxon>
    </lineage>
</organism>
<evidence type="ECO:0000256" key="10">
    <source>
        <dbReference type="SAM" id="Coils"/>
    </source>
</evidence>
<keyword evidence="7 9" id="KW-0234">DNA repair</keyword>
<keyword evidence="5" id="KW-0779">Telomere</keyword>
<feature type="compositionally biased region" description="Basic and acidic residues" evidence="11">
    <location>
        <begin position="202"/>
        <end position="215"/>
    </location>
</feature>
<evidence type="ECO:0000256" key="6">
    <source>
        <dbReference type="ARBA" id="ARBA00023172"/>
    </source>
</evidence>
<sequence length="350" mass="39939">MNRSRGEEEAPRQNGSAGRKKGEQQHSEDDEAVHHFDPADDMQDDDNDPSRRREIRSKYRDLISSVQQNREDMLNPTNNKLTEVLEEANKLFKDVRQAREAALDAQLLVVASDLGKEKASQMFSEGASFDPSAFAEHVLSFMGLNRLEVEEEEQQNGETAEGYLPPDAWHRLASRAQLCFRTAPSFHYMMGSFYAEPPPPKQRTERQRKAPTKEAQRIMPTQLKKMEESHQEATEKEVERILGYLKSYYQDDPTSDISYYEFVIDPKSFSRTVENIFHTSFLIRDGLARLYLDADKLPCIVPLEGEENEAGGSAACNQCIISISPKTWRELIDAFEITDTMIQPPNAPTE</sequence>